<keyword evidence="3" id="KW-1185">Reference proteome</keyword>
<dbReference type="PANTHER" id="PTHR33112">
    <property type="entry name" value="DOMAIN PROTEIN, PUTATIVE-RELATED"/>
    <property type="match status" value="1"/>
</dbReference>
<dbReference type="GeneID" id="27312993"/>
<dbReference type="Pfam" id="PF06985">
    <property type="entry name" value="HET"/>
    <property type="match status" value="1"/>
</dbReference>
<dbReference type="EMBL" id="KN847543">
    <property type="protein sequence ID" value="KIW03707.1"/>
    <property type="molecule type" value="Genomic_DNA"/>
</dbReference>
<dbReference type="InterPro" id="IPR010730">
    <property type="entry name" value="HET"/>
</dbReference>
<evidence type="ECO:0000313" key="2">
    <source>
        <dbReference type="EMBL" id="KIW03707.1"/>
    </source>
</evidence>
<proteinExistence type="predicted"/>
<accession>A0A0D1YSU2</accession>
<gene>
    <name evidence="2" type="ORF">PV09_05020</name>
</gene>
<dbReference type="STRING" id="253628.A0A0D1YSU2"/>
<dbReference type="RefSeq" id="XP_016213576.1">
    <property type="nucleotide sequence ID" value="XM_016358475.1"/>
</dbReference>
<evidence type="ECO:0000259" key="1">
    <source>
        <dbReference type="Pfam" id="PF06985"/>
    </source>
</evidence>
<feature type="domain" description="Heterokaryon incompatibility" evidence="1">
    <location>
        <begin position="69"/>
        <end position="201"/>
    </location>
</feature>
<name>A0A0D1YSU2_9PEZI</name>
<dbReference type="HOGENOM" id="CLU_002639_2_12_1"/>
<dbReference type="VEuPathDB" id="FungiDB:PV09_05020"/>
<dbReference type="InParanoid" id="A0A0D1YSU2"/>
<dbReference type="OrthoDB" id="3486565at2759"/>
<organism evidence="2 3">
    <name type="scientific">Verruconis gallopava</name>
    <dbReference type="NCBI Taxonomy" id="253628"/>
    <lineage>
        <taxon>Eukaryota</taxon>
        <taxon>Fungi</taxon>
        <taxon>Dikarya</taxon>
        <taxon>Ascomycota</taxon>
        <taxon>Pezizomycotina</taxon>
        <taxon>Dothideomycetes</taxon>
        <taxon>Pleosporomycetidae</taxon>
        <taxon>Venturiales</taxon>
        <taxon>Sympoventuriaceae</taxon>
        <taxon>Verruconis</taxon>
    </lineage>
</organism>
<dbReference type="AlphaFoldDB" id="A0A0D1YSU2"/>
<sequence>MFKNCRAFLESCLNEHQSCAEPLVDGESASICPTRLIDVGSDSIPAHLVKLKSLEQVNRNSKDARFPGYVTLSYCWGSNPDERHLLREESESSFMRELPSLPKTIREAVTVCRRMGVKYLWVDALCIQQGHSSTSSDWKRESARVGSYYANALFTIAATWASASNEGSLPRKASNVYSGWNELSSMILSSALTKRGWTLQELSLSPRILWFKYDAVLWTCSAGIRTYLVRENSLPLFLTFRSDMRSKWSEILEQYTMSSLSFAEDRLPALSGLCKYVNEGGKDTYLAGIWQSSLSDGLAWRRLSERLPEYSSSWPNIPSWSPLSCKEKITFNPVCATGSGCAVCGPGKLWLEDARVILSYEDPHGRIESAVLRVSVSIYDVTVRLHTQSFSLLQFGGDVSLEGRLSLDTSLKTSYTETGRVNAILIGHAVGFQKLFFLLLDAVDEGDTYRRLGIFESRFKTSPQLLEMLKEGRNKQRVKMV</sequence>
<dbReference type="PANTHER" id="PTHR33112:SF16">
    <property type="entry name" value="HETEROKARYON INCOMPATIBILITY DOMAIN-CONTAINING PROTEIN"/>
    <property type="match status" value="1"/>
</dbReference>
<protein>
    <recommendedName>
        <fullName evidence="1">Heterokaryon incompatibility domain-containing protein</fullName>
    </recommendedName>
</protein>
<dbReference type="Proteomes" id="UP000053259">
    <property type="component" value="Unassembled WGS sequence"/>
</dbReference>
<evidence type="ECO:0000313" key="3">
    <source>
        <dbReference type="Proteomes" id="UP000053259"/>
    </source>
</evidence>
<reference evidence="2 3" key="1">
    <citation type="submission" date="2015-01" db="EMBL/GenBank/DDBJ databases">
        <title>The Genome Sequence of Ochroconis gallopava CBS43764.</title>
        <authorList>
            <consortium name="The Broad Institute Genomics Platform"/>
            <person name="Cuomo C."/>
            <person name="de Hoog S."/>
            <person name="Gorbushina A."/>
            <person name="Stielow B."/>
            <person name="Teixiera M."/>
            <person name="Abouelleil A."/>
            <person name="Chapman S.B."/>
            <person name="Priest M."/>
            <person name="Young S.K."/>
            <person name="Wortman J."/>
            <person name="Nusbaum C."/>
            <person name="Birren B."/>
        </authorList>
    </citation>
    <scope>NUCLEOTIDE SEQUENCE [LARGE SCALE GENOMIC DNA]</scope>
    <source>
        <strain evidence="2 3">CBS 43764</strain>
    </source>
</reference>